<gene>
    <name evidence="1" type="ORF">SDC9_198567</name>
</gene>
<name>A0A645II09_9ZZZZ</name>
<accession>A0A645II09</accession>
<dbReference type="EMBL" id="VSSQ01115532">
    <property type="protein sequence ID" value="MPN50927.1"/>
    <property type="molecule type" value="Genomic_DNA"/>
</dbReference>
<comment type="caution">
    <text evidence="1">The sequence shown here is derived from an EMBL/GenBank/DDBJ whole genome shotgun (WGS) entry which is preliminary data.</text>
</comment>
<organism evidence="1">
    <name type="scientific">bioreactor metagenome</name>
    <dbReference type="NCBI Taxonomy" id="1076179"/>
    <lineage>
        <taxon>unclassified sequences</taxon>
        <taxon>metagenomes</taxon>
        <taxon>ecological metagenomes</taxon>
    </lineage>
</organism>
<dbReference type="AlphaFoldDB" id="A0A645II09"/>
<evidence type="ECO:0000313" key="1">
    <source>
        <dbReference type="EMBL" id="MPN50927.1"/>
    </source>
</evidence>
<protein>
    <submittedName>
        <fullName evidence="1">Uncharacterized protein</fullName>
    </submittedName>
</protein>
<reference evidence="1" key="1">
    <citation type="submission" date="2019-08" db="EMBL/GenBank/DDBJ databases">
        <authorList>
            <person name="Kucharzyk K."/>
            <person name="Murdoch R.W."/>
            <person name="Higgins S."/>
            <person name="Loffler F."/>
        </authorList>
    </citation>
    <scope>NUCLEOTIDE SEQUENCE</scope>
</reference>
<sequence length="112" mass="12260">MQAKVGRLLGCLLYALGIPQRTKGYRTTHGHRIWLMAIRPQFFADAFHFSIYILIGIRIHKSYIRSQKVIEQLVALLLPNAPLFQHKDAGKAELVAAGSGQHGVVALGTAGG</sequence>
<proteinExistence type="predicted"/>